<dbReference type="EMBL" id="CP012670">
    <property type="protein sequence ID" value="AUX20451.1"/>
    <property type="molecule type" value="Genomic_DNA"/>
</dbReference>
<sequence>MSVPLNIAEGSGKPAIADRARFYAIARGSAMECGSLLDVCRVAGFVPSADAEDAKTLLARIVAMLTRMCRG</sequence>
<reference evidence="1 2" key="1">
    <citation type="submission" date="2015-09" db="EMBL/GenBank/DDBJ databases">
        <title>Sorangium comparison.</title>
        <authorList>
            <person name="Zaburannyi N."/>
            <person name="Bunk B."/>
            <person name="Overmann J."/>
            <person name="Mueller R."/>
        </authorList>
    </citation>
    <scope>NUCLEOTIDE SEQUENCE [LARGE SCALE GENOMIC DNA]</scope>
    <source>
        <strain evidence="1 2">So ceGT47</strain>
    </source>
</reference>
<dbReference type="NCBIfam" id="TIGR02436">
    <property type="entry name" value="four helix bundle protein"/>
    <property type="match status" value="1"/>
</dbReference>
<dbReference type="InterPro" id="IPR036583">
    <property type="entry name" value="23S_rRNA_IVS_sf"/>
</dbReference>
<dbReference type="InterPro" id="IPR012657">
    <property type="entry name" value="23S_rRNA-intervening_sequence"/>
</dbReference>
<gene>
    <name evidence="1" type="ORF">SOCEGT47_009220</name>
</gene>
<evidence type="ECO:0000313" key="2">
    <source>
        <dbReference type="Proteomes" id="UP000295781"/>
    </source>
</evidence>
<evidence type="ECO:0000313" key="1">
    <source>
        <dbReference type="EMBL" id="AUX20451.1"/>
    </source>
</evidence>
<dbReference type="Pfam" id="PF05635">
    <property type="entry name" value="23S_rRNA_IVP"/>
    <property type="match status" value="1"/>
</dbReference>
<dbReference type="Gene3D" id="1.20.1440.60">
    <property type="entry name" value="23S rRNA-intervening sequence"/>
    <property type="match status" value="1"/>
</dbReference>
<name>A0A4P2PVA4_SORCE</name>
<dbReference type="SUPFAM" id="SSF158446">
    <property type="entry name" value="IVS-encoded protein-like"/>
    <property type="match status" value="1"/>
</dbReference>
<dbReference type="AlphaFoldDB" id="A0A4P2PVA4"/>
<dbReference type="PANTHER" id="PTHR38471">
    <property type="entry name" value="FOUR HELIX BUNDLE PROTEIN"/>
    <property type="match status" value="1"/>
</dbReference>
<accession>A0A4P2PVA4</accession>
<proteinExistence type="predicted"/>
<evidence type="ECO:0008006" key="3">
    <source>
        <dbReference type="Google" id="ProtNLM"/>
    </source>
</evidence>
<organism evidence="1 2">
    <name type="scientific">Sorangium cellulosum</name>
    <name type="common">Polyangium cellulosum</name>
    <dbReference type="NCBI Taxonomy" id="56"/>
    <lineage>
        <taxon>Bacteria</taxon>
        <taxon>Pseudomonadati</taxon>
        <taxon>Myxococcota</taxon>
        <taxon>Polyangia</taxon>
        <taxon>Polyangiales</taxon>
        <taxon>Polyangiaceae</taxon>
        <taxon>Sorangium</taxon>
    </lineage>
</organism>
<dbReference type="PANTHER" id="PTHR38471:SF2">
    <property type="entry name" value="FOUR HELIX BUNDLE PROTEIN"/>
    <property type="match status" value="1"/>
</dbReference>
<dbReference type="Proteomes" id="UP000295781">
    <property type="component" value="Chromosome"/>
</dbReference>
<protein>
    <recommendedName>
        <fullName evidence="3">Four helix bundle protein</fullName>
    </recommendedName>
</protein>